<dbReference type="InterPro" id="IPR032675">
    <property type="entry name" value="LRR_dom_sf"/>
</dbReference>
<comment type="subcellular location">
    <subcellularLocation>
        <location evidence="1">Membrane</location>
    </subcellularLocation>
</comment>
<evidence type="ECO:0000256" key="8">
    <source>
        <dbReference type="SAM" id="SignalP"/>
    </source>
</evidence>
<dbReference type="Pfam" id="PF00069">
    <property type="entry name" value="Pkinase"/>
    <property type="match status" value="1"/>
</dbReference>
<evidence type="ECO:0000313" key="10">
    <source>
        <dbReference type="EMBL" id="GJS68846.1"/>
    </source>
</evidence>
<feature type="signal peptide" evidence="8">
    <location>
        <begin position="1"/>
        <end position="17"/>
    </location>
</feature>
<sequence>MPSHLLLLILHVTLIHAAAPPPFNHPDLPALLSFKTTSDISNNLSSWNMSLDPCGKTSFLGVTCLHNRVTGLVLEGLNLHGSFESLTGLGKLRVLSLKHNQLTGPFPDFSNFTSLKLVFLSDNRISGEFPKVLPDLFRLDLANNDIYGEIPVTVNKMTRLLTLRLEGNRVSGSIHFLNITSLRDFNISGNNVSGEIPASLSGFPGSVFGNNPVLCGFPLSECAPPKIPSNVVPSSPTSVPWTAEVPKRPGNSHAGGKLGTLAVAAIIIGDVLVLALVSLLLYCYFAGEKINEKNKNNVEGEKMIYVNSGVNSFEKGRMVFFDDARRFELEDLLRASAEMLGKGGLGTAYKAVLDDRNVVAVKRLKEVVIGGGKREFEQQMEVLGRLRHPNVVSLKAYYFAKDEKLIVYDYMTNGNLFWLLHGNRGPGRTPLDWSTRLKIAAGAARGLAFIHTFGSPLKLTHGNIKSTNILLDDSNNARVSDFGLSSITPQSAIPRSAGYRAPELSMSNTRKPTQKSDVYSFGVLLMELLTGKCPTMADNGEVVDLPRWVQLIAREEWTKEVFDLELMSYKDIEGEMVGLLDIAILCTSEAPDHRPMMENVVKMIHDIEEAETSLRRDVVDVVSDSPSVIEAGRVSN</sequence>
<evidence type="ECO:0000256" key="7">
    <source>
        <dbReference type="SAM" id="Phobius"/>
    </source>
</evidence>
<dbReference type="Gene3D" id="1.10.510.10">
    <property type="entry name" value="Transferase(Phosphotransferase) domain 1"/>
    <property type="match status" value="1"/>
</dbReference>
<dbReference type="InterPro" id="IPR001611">
    <property type="entry name" value="Leu-rich_rpt"/>
</dbReference>
<evidence type="ECO:0000256" key="4">
    <source>
        <dbReference type="ARBA" id="ARBA00022737"/>
    </source>
</evidence>
<dbReference type="Pfam" id="PF08263">
    <property type="entry name" value="LRRNT_2"/>
    <property type="match status" value="1"/>
</dbReference>
<dbReference type="PROSITE" id="PS50011">
    <property type="entry name" value="PROTEIN_KINASE_DOM"/>
    <property type="match status" value="1"/>
</dbReference>
<dbReference type="PANTHER" id="PTHR48010:SF90">
    <property type="entry name" value="OS07G0574100 PROTEIN"/>
    <property type="match status" value="1"/>
</dbReference>
<comment type="caution">
    <text evidence="10">The sequence shown here is derived from an EMBL/GenBank/DDBJ whole genome shotgun (WGS) entry which is preliminary data.</text>
</comment>
<dbReference type="Gene3D" id="3.80.10.10">
    <property type="entry name" value="Ribonuclease Inhibitor"/>
    <property type="match status" value="2"/>
</dbReference>
<evidence type="ECO:0000313" key="11">
    <source>
        <dbReference type="Proteomes" id="UP001151760"/>
    </source>
</evidence>
<dbReference type="InterPro" id="IPR013210">
    <property type="entry name" value="LRR_N_plant-typ"/>
</dbReference>
<dbReference type="CDD" id="cd14066">
    <property type="entry name" value="STKc_IRAK"/>
    <property type="match status" value="1"/>
</dbReference>
<keyword evidence="3 7" id="KW-0812">Transmembrane</keyword>
<dbReference type="InterPro" id="IPR011009">
    <property type="entry name" value="Kinase-like_dom_sf"/>
</dbReference>
<dbReference type="InterPro" id="IPR000719">
    <property type="entry name" value="Prot_kinase_dom"/>
</dbReference>
<protein>
    <submittedName>
        <fullName evidence="10">Probable leucine-rich repeat receptor-like protein kinase</fullName>
    </submittedName>
</protein>
<evidence type="ECO:0000256" key="6">
    <source>
        <dbReference type="ARBA" id="ARBA00023136"/>
    </source>
</evidence>
<dbReference type="SUPFAM" id="SSF56112">
    <property type="entry name" value="Protein kinase-like (PK-like)"/>
    <property type="match status" value="1"/>
</dbReference>
<proteinExistence type="predicted"/>
<evidence type="ECO:0000256" key="1">
    <source>
        <dbReference type="ARBA" id="ARBA00004370"/>
    </source>
</evidence>
<dbReference type="SUPFAM" id="SSF52058">
    <property type="entry name" value="L domain-like"/>
    <property type="match status" value="1"/>
</dbReference>
<dbReference type="Gene3D" id="3.30.200.20">
    <property type="entry name" value="Phosphorylase Kinase, domain 1"/>
    <property type="match status" value="1"/>
</dbReference>
<dbReference type="PANTHER" id="PTHR48010">
    <property type="entry name" value="OS05G0588300 PROTEIN"/>
    <property type="match status" value="1"/>
</dbReference>
<feature type="domain" description="Protein kinase" evidence="9">
    <location>
        <begin position="334"/>
        <end position="608"/>
    </location>
</feature>
<keyword evidence="4" id="KW-0677">Repeat</keyword>
<evidence type="ECO:0000259" key="9">
    <source>
        <dbReference type="PROSITE" id="PS50011"/>
    </source>
</evidence>
<keyword evidence="8" id="KW-0732">Signal</keyword>
<evidence type="ECO:0000256" key="5">
    <source>
        <dbReference type="ARBA" id="ARBA00022989"/>
    </source>
</evidence>
<gene>
    <name evidence="10" type="ORF">Tco_0683411</name>
</gene>
<accession>A0ABQ4XUK4</accession>
<dbReference type="InterPro" id="IPR050994">
    <property type="entry name" value="At_inactive_RLKs"/>
</dbReference>
<dbReference type="EMBL" id="BQNB010009820">
    <property type="protein sequence ID" value="GJS68846.1"/>
    <property type="molecule type" value="Genomic_DNA"/>
</dbReference>
<feature type="chain" id="PRO_5047400875" evidence="8">
    <location>
        <begin position="18"/>
        <end position="636"/>
    </location>
</feature>
<dbReference type="Proteomes" id="UP001151760">
    <property type="component" value="Unassembled WGS sequence"/>
</dbReference>
<reference evidence="10" key="2">
    <citation type="submission" date="2022-01" db="EMBL/GenBank/DDBJ databases">
        <authorList>
            <person name="Yamashiro T."/>
            <person name="Shiraishi A."/>
            <person name="Satake H."/>
            <person name="Nakayama K."/>
        </authorList>
    </citation>
    <scope>NUCLEOTIDE SEQUENCE</scope>
</reference>
<reference evidence="10" key="1">
    <citation type="journal article" date="2022" name="Int. J. Mol. Sci.">
        <title>Draft Genome of Tanacetum Coccineum: Genomic Comparison of Closely Related Tanacetum-Family Plants.</title>
        <authorList>
            <person name="Yamashiro T."/>
            <person name="Shiraishi A."/>
            <person name="Nakayama K."/>
            <person name="Satake H."/>
        </authorList>
    </citation>
    <scope>NUCLEOTIDE SEQUENCE</scope>
</reference>
<keyword evidence="2" id="KW-0433">Leucine-rich repeat</keyword>
<feature type="transmembrane region" description="Helical" evidence="7">
    <location>
        <begin position="261"/>
        <end position="285"/>
    </location>
</feature>
<name>A0ABQ4XUK4_9ASTR</name>
<keyword evidence="11" id="KW-1185">Reference proteome</keyword>
<dbReference type="Pfam" id="PF00560">
    <property type="entry name" value="LRR_1"/>
    <property type="match status" value="2"/>
</dbReference>
<organism evidence="10 11">
    <name type="scientific">Tanacetum coccineum</name>
    <dbReference type="NCBI Taxonomy" id="301880"/>
    <lineage>
        <taxon>Eukaryota</taxon>
        <taxon>Viridiplantae</taxon>
        <taxon>Streptophyta</taxon>
        <taxon>Embryophyta</taxon>
        <taxon>Tracheophyta</taxon>
        <taxon>Spermatophyta</taxon>
        <taxon>Magnoliopsida</taxon>
        <taxon>eudicotyledons</taxon>
        <taxon>Gunneridae</taxon>
        <taxon>Pentapetalae</taxon>
        <taxon>asterids</taxon>
        <taxon>campanulids</taxon>
        <taxon>Asterales</taxon>
        <taxon>Asteraceae</taxon>
        <taxon>Asteroideae</taxon>
        <taxon>Anthemideae</taxon>
        <taxon>Anthemidinae</taxon>
        <taxon>Tanacetum</taxon>
    </lineage>
</organism>
<keyword evidence="5 7" id="KW-1133">Transmembrane helix</keyword>
<keyword evidence="6 7" id="KW-0472">Membrane</keyword>
<evidence type="ECO:0000256" key="3">
    <source>
        <dbReference type="ARBA" id="ARBA00022692"/>
    </source>
</evidence>
<evidence type="ECO:0000256" key="2">
    <source>
        <dbReference type="ARBA" id="ARBA00022614"/>
    </source>
</evidence>